<organism evidence="2 3">
    <name type="scientific">Hibiscus sabdariffa</name>
    <name type="common">roselle</name>
    <dbReference type="NCBI Taxonomy" id="183260"/>
    <lineage>
        <taxon>Eukaryota</taxon>
        <taxon>Viridiplantae</taxon>
        <taxon>Streptophyta</taxon>
        <taxon>Embryophyta</taxon>
        <taxon>Tracheophyta</taxon>
        <taxon>Spermatophyta</taxon>
        <taxon>Magnoliopsida</taxon>
        <taxon>eudicotyledons</taxon>
        <taxon>Gunneridae</taxon>
        <taxon>Pentapetalae</taxon>
        <taxon>rosids</taxon>
        <taxon>malvids</taxon>
        <taxon>Malvales</taxon>
        <taxon>Malvaceae</taxon>
        <taxon>Malvoideae</taxon>
        <taxon>Hibiscus</taxon>
    </lineage>
</organism>
<evidence type="ECO:0000313" key="3">
    <source>
        <dbReference type="Proteomes" id="UP001472677"/>
    </source>
</evidence>
<protein>
    <submittedName>
        <fullName evidence="2">Uncharacterized protein</fullName>
    </submittedName>
</protein>
<comment type="caution">
    <text evidence="2">The sequence shown here is derived from an EMBL/GenBank/DDBJ whole genome shotgun (WGS) entry which is preliminary data.</text>
</comment>
<dbReference type="Proteomes" id="UP001472677">
    <property type="component" value="Unassembled WGS sequence"/>
</dbReference>
<evidence type="ECO:0000256" key="1">
    <source>
        <dbReference type="SAM" id="MobiDB-lite"/>
    </source>
</evidence>
<accession>A0ABR2B2I7</accession>
<reference evidence="2 3" key="1">
    <citation type="journal article" date="2024" name="G3 (Bethesda)">
        <title>Genome assembly of Hibiscus sabdariffa L. provides insights into metabolisms of medicinal natural products.</title>
        <authorList>
            <person name="Kim T."/>
        </authorList>
    </citation>
    <scope>NUCLEOTIDE SEQUENCE [LARGE SCALE GENOMIC DNA]</scope>
    <source>
        <strain evidence="2">TK-2024</strain>
        <tissue evidence="2">Old leaves</tissue>
    </source>
</reference>
<keyword evidence="3" id="KW-1185">Reference proteome</keyword>
<sequence length="97" mass="10957">MVKPTLMAGELGFYPDKPFYTTSMAAKQLIPSTNFDQHAEHLDQGSAPSEKQEDRAETSTALHMFEAPIRWKTKCYFRARSRASVPSTNSVFLEEEA</sequence>
<name>A0ABR2B2I7_9ROSI</name>
<gene>
    <name evidence="2" type="ORF">V6N12_009582</name>
</gene>
<evidence type="ECO:0000313" key="2">
    <source>
        <dbReference type="EMBL" id="KAK8500896.1"/>
    </source>
</evidence>
<feature type="region of interest" description="Disordered" evidence="1">
    <location>
        <begin position="31"/>
        <end position="59"/>
    </location>
</feature>
<proteinExistence type="predicted"/>
<dbReference type="EMBL" id="JBBPBM010000200">
    <property type="protein sequence ID" value="KAK8500896.1"/>
    <property type="molecule type" value="Genomic_DNA"/>
</dbReference>